<dbReference type="VEuPathDB" id="VectorBase:ASIC004154"/>
<proteinExistence type="predicted"/>
<accession>A0A084VG63</accession>
<dbReference type="AlphaFoldDB" id="A0A084VG63"/>
<dbReference type="EMBL" id="ATLV01012683">
    <property type="status" value="NOT_ANNOTATED_CDS"/>
    <property type="molecule type" value="Genomic_DNA"/>
</dbReference>
<protein>
    <submittedName>
        <fullName evidence="1 2">Uncharacterized protein</fullName>
    </submittedName>
</protein>
<gene>
    <name evidence="1" type="ORF">ZHAS_00004154</name>
</gene>
<reference evidence="1 3" key="1">
    <citation type="journal article" date="2014" name="BMC Genomics">
        <title>Genome sequence of Anopheles sinensis provides insight into genetics basis of mosquito competence for malaria parasites.</title>
        <authorList>
            <person name="Zhou D."/>
            <person name="Zhang D."/>
            <person name="Ding G."/>
            <person name="Shi L."/>
            <person name="Hou Q."/>
            <person name="Ye Y."/>
            <person name="Xu Y."/>
            <person name="Zhou H."/>
            <person name="Xiong C."/>
            <person name="Li S."/>
            <person name="Yu J."/>
            <person name="Hong S."/>
            <person name="Yu X."/>
            <person name="Zou P."/>
            <person name="Chen C."/>
            <person name="Chang X."/>
            <person name="Wang W."/>
            <person name="Lv Y."/>
            <person name="Sun Y."/>
            <person name="Ma L."/>
            <person name="Shen B."/>
            <person name="Zhu C."/>
        </authorList>
    </citation>
    <scope>NUCLEOTIDE SEQUENCE [LARGE SCALE GENOMIC DNA]</scope>
</reference>
<dbReference type="Proteomes" id="UP000030765">
    <property type="component" value="Unassembled WGS sequence"/>
</dbReference>
<sequence>MMLINLAPFKWPAMGRNRCRAGRMVGLTGSTDRSLYSQQAKSFFTGLYRKNFLLLPRSKLRHRIKHLSSVGGLFGGIRKLSLGVEARSCASNQNSTAHPT</sequence>
<reference evidence="2" key="2">
    <citation type="submission" date="2020-05" db="UniProtKB">
        <authorList>
            <consortium name="EnsemblMetazoa"/>
        </authorList>
    </citation>
    <scope>IDENTIFICATION</scope>
</reference>
<dbReference type="EMBL" id="KE524808">
    <property type="protein sequence ID" value="KFB36957.1"/>
    <property type="molecule type" value="Genomic_DNA"/>
</dbReference>
<evidence type="ECO:0000313" key="1">
    <source>
        <dbReference type="EMBL" id="KFB36957.1"/>
    </source>
</evidence>
<keyword evidence="3" id="KW-1185">Reference proteome</keyword>
<evidence type="ECO:0000313" key="3">
    <source>
        <dbReference type="Proteomes" id="UP000030765"/>
    </source>
</evidence>
<name>A0A084VG63_ANOSI</name>
<organism evidence="1">
    <name type="scientific">Anopheles sinensis</name>
    <name type="common">Mosquito</name>
    <dbReference type="NCBI Taxonomy" id="74873"/>
    <lineage>
        <taxon>Eukaryota</taxon>
        <taxon>Metazoa</taxon>
        <taxon>Ecdysozoa</taxon>
        <taxon>Arthropoda</taxon>
        <taxon>Hexapoda</taxon>
        <taxon>Insecta</taxon>
        <taxon>Pterygota</taxon>
        <taxon>Neoptera</taxon>
        <taxon>Endopterygota</taxon>
        <taxon>Diptera</taxon>
        <taxon>Nematocera</taxon>
        <taxon>Culicoidea</taxon>
        <taxon>Culicidae</taxon>
        <taxon>Anophelinae</taxon>
        <taxon>Anopheles</taxon>
    </lineage>
</organism>
<dbReference type="EnsemblMetazoa" id="ASIC004154-RA">
    <property type="protein sequence ID" value="ASIC004154-PA"/>
    <property type="gene ID" value="ASIC004154"/>
</dbReference>
<evidence type="ECO:0000313" key="2">
    <source>
        <dbReference type="EnsemblMetazoa" id="ASIC004154-PA"/>
    </source>
</evidence>